<evidence type="ECO:0000313" key="4">
    <source>
        <dbReference type="EMBL" id="TWB26954.1"/>
    </source>
</evidence>
<keyword evidence="5" id="KW-1185">Reference proteome</keyword>
<dbReference type="SUPFAM" id="SSF48452">
    <property type="entry name" value="TPR-like"/>
    <property type="match status" value="1"/>
</dbReference>
<feature type="compositionally biased region" description="Low complexity" evidence="1">
    <location>
        <begin position="262"/>
        <end position="271"/>
    </location>
</feature>
<keyword evidence="2" id="KW-1133">Transmembrane helix</keyword>
<name>A0A560FZ91_9PROT</name>
<dbReference type="EMBL" id="VITO01000007">
    <property type="protein sequence ID" value="TWB26954.1"/>
    <property type="molecule type" value="Genomic_DNA"/>
</dbReference>
<feature type="signal peptide" evidence="3">
    <location>
        <begin position="1"/>
        <end position="31"/>
    </location>
</feature>
<sequence>MTTHAKAANKAGLLLGLAMGLMLAGVTPSWAAPSPEQVKKAVDAGDLPAAEHMLREVVREHGDSARAHYDLGEVLGLEGRHQDAVGELELARKIDPSLRFARSPETFQQHLAREQSFLKPAAQAVPAQPAPPSHTAVQAAPPPRAEGDSGLTVILVVGGLLLAALAIYLVFRRASPAYGGGYRPAPAGPVPPPYPPAYGQPGYAPVVVQEPGLGTGFLTGVLAGELMAGGGHRDTVVHETVINNVTENRVYENERRPDPDYDSGSSSSSNDGWGGSSDGGSSSSSFDSGSSGGDNSSW</sequence>
<dbReference type="AlphaFoldDB" id="A0A560FZ91"/>
<dbReference type="Gene3D" id="1.25.40.10">
    <property type="entry name" value="Tetratricopeptide repeat domain"/>
    <property type="match status" value="1"/>
</dbReference>
<protein>
    <submittedName>
        <fullName evidence="4">Tetratricopeptide repeat protein</fullName>
    </submittedName>
</protein>
<keyword evidence="2" id="KW-0472">Membrane</keyword>
<comment type="caution">
    <text evidence="4">The sequence shown here is derived from an EMBL/GenBank/DDBJ whole genome shotgun (WGS) entry which is preliminary data.</text>
</comment>
<dbReference type="InterPro" id="IPR011990">
    <property type="entry name" value="TPR-like_helical_dom_sf"/>
</dbReference>
<evidence type="ECO:0000313" key="5">
    <source>
        <dbReference type="Proteomes" id="UP000316545"/>
    </source>
</evidence>
<feature type="compositionally biased region" description="Low complexity" evidence="1">
    <location>
        <begin position="279"/>
        <end position="298"/>
    </location>
</feature>
<evidence type="ECO:0000256" key="3">
    <source>
        <dbReference type="SAM" id="SignalP"/>
    </source>
</evidence>
<gene>
    <name evidence="4" type="ORF">FBZ88_107121</name>
</gene>
<organism evidence="4 5">
    <name type="scientific">Nitrospirillum amazonense</name>
    <dbReference type="NCBI Taxonomy" id="28077"/>
    <lineage>
        <taxon>Bacteria</taxon>
        <taxon>Pseudomonadati</taxon>
        <taxon>Pseudomonadota</taxon>
        <taxon>Alphaproteobacteria</taxon>
        <taxon>Rhodospirillales</taxon>
        <taxon>Azospirillaceae</taxon>
        <taxon>Nitrospirillum</taxon>
    </lineage>
</organism>
<keyword evidence="2" id="KW-0812">Transmembrane</keyword>
<accession>A0A560FZ91</accession>
<feature type="chain" id="PRO_5022009381" evidence="3">
    <location>
        <begin position="32"/>
        <end position="298"/>
    </location>
</feature>
<reference evidence="4 5" key="1">
    <citation type="submission" date="2019-06" db="EMBL/GenBank/DDBJ databases">
        <title>Genomic Encyclopedia of Type Strains, Phase IV (KMG-V): Genome sequencing to study the core and pangenomes of soil and plant-associated prokaryotes.</title>
        <authorList>
            <person name="Whitman W."/>
        </authorList>
    </citation>
    <scope>NUCLEOTIDE SEQUENCE [LARGE SCALE GENOMIC DNA]</scope>
    <source>
        <strain evidence="4 5">BR 11865</strain>
    </source>
</reference>
<keyword evidence="3" id="KW-0732">Signal</keyword>
<feature type="region of interest" description="Disordered" evidence="1">
    <location>
        <begin position="248"/>
        <end position="298"/>
    </location>
</feature>
<feature type="transmembrane region" description="Helical" evidence="2">
    <location>
        <begin position="151"/>
        <end position="171"/>
    </location>
</feature>
<proteinExistence type="predicted"/>
<feature type="compositionally biased region" description="Basic and acidic residues" evidence="1">
    <location>
        <begin position="249"/>
        <end position="259"/>
    </location>
</feature>
<evidence type="ECO:0000256" key="2">
    <source>
        <dbReference type="SAM" id="Phobius"/>
    </source>
</evidence>
<dbReference type="Pfam" id="PF13432">
    <property type="entry name" value="TPR_16"/>
    <property type="match status" value="1"/>
</dbReference>
<evidence type="ECO:0000256" key="1">
    <source>
        <dbReference type="SAM" id="MobiDB-lite"/>
    </source>
</evidence>
<feature type="region of interest" description="Disordered" evidence="1">
    <location>
        <begin position="123"/>
        <end position="145"/>
    </location>
</feature>
<dbReference type="Proteomes" id="UP000316545">
    <property type="component" value="Unassembled WGS sequence"/>
</dbReference>
<dbReference type="RefSeq" id="WP_145617183.1">
    <property type="nucleotide sequence ID" value="NZ_JAYNFR010000066.1"/>
</dbReference>